<keyword evidence="13" id="KW-1185">Reference proteome</keyword>
<dbReference type="AlphaFoldDB" id="A0A9N8DQL4"/>
<comment type="cofactor">
    <cofactor evidence="1">
        <name>Mn(2+)</name>
        <dbReference type="ChEBI" id="CHEBI:29035"/>
    </cofactor>
</comment>
<feature type="compositionally biased region" description="Acidic residues" evidence="11">
    <location>
        <begin position="17"/>
        <end position="27"/>
    </location>
</feature>
<dbReference type="InterPro" id="IPR036691">
    <property type="entry name" value="Endo/exonu/phosph_ase_sf"/>
</dbReference>
<evidence type="ECO:0000256" key="1">
    <source>
        <dbReference type="ARBA" id="ARBA00001936"/>
    </source>
</evidence>
<dbReference type="GO" id="GO:0003697">
    <property type="term" value="F:single-stranded DNA binding"/>
    <property type="evidence" value="ECO:0007669"/>
    <property type="project" value="TreeGrafter"/>
</dbReference>
<gene>
    <name evidence="12" type="ORF">SEMRO_301_G111930.1</name>
</gene>
<dbReference type="GO" id="GO:0005737">
    <property type="term" value="C:cytoplasm"/>
    <property type="evidence" value="ECO:0007669"/>
    <property type="project" value="TreeGrafter"/>
</dbReference>
<evidence type="ECO:0000256" key="7">
    <source>
        <dbReference type="ARBA" id="ARBA00022801"/>
    </source>
</evidence>
<keyword evidence="8" id="KW-0460">Magnesium</keyword>
<feature type="region of interest" description="Disordered" evidence="11">
    <location>
        <begin position="1"/>
        <end position="87"/>
    </location>
</feature>
<keyword evidence="7" id="KW-0378">Hydrolase</keyword>
<organism evidence="12 13">
    <name type="scientific">Seminavis robusta</name>
    <dbReference type="NCBI Taxonomy" id="568900"/>
    <lineage>
        <taxon>Eukaryota</taxon>
        <taxon>Sar</taxon>
        <taxon>Stramenopiles</taxon>
        <taxon>Ochrophyta</taxon>
        <taxon>Bacillariophyta</taxon>
        <taxon>Bacillariophyceae</taxon>
        <taxon>Bacillariophycidae</taxon>
        <taxon>Naviculales</taxon>
        <taxon>Naviculaceae</taxon>
        <taxon>Seminavis</taxon>
    </lineage>
</organism>
<dbReference type="PANTHER" id="PTHR15822:SF4">
    <property type="entry name" value="TYROSYL-DNA PHOSPHODIESTERASE 2"/>
    <property type="match status" value="1"/>
</dbReference>
<evidence type="ECO:0000256" key="3">
    <source>
        <dbReference type="ARBA" id="ARBA00004123"/>
    </source>
</evidence>
<evidence type="ECO:0000256" key="11">
    <source>
        <dbReference type="SAM" id="MobiDB-lite"/>
    </source>
</evidence>
<keyword evidence="10" id="KW-0539">Nucleus</keyword>
<dbReference type="Proteomes" id="UP001153069">
    <property type="component" value="Unassembled WGS sequence"/>
</dbReference>
<feature type="compositionally biased region" description="Low complexity" evidence="11">
    <location>
        <begin position="73"/>
        <end position="86"/>
    </location>
</feature>
<dbReference type="EMBL" id="CAICTM010000300">
    <property type="protein sequence ID" value="CAB9507318.1"/>
    <property type="molecule type" value="Genomic_DNA"/>
</dbReference>
<proteinExistence type="predicted"/>
<accession>A0A9N8DQL4</accession>
<dbReference type="PANTHER" id="PTHR15822">
    <property type="entry name" value="TRAF AND TNF RECEPTOR-ASSOCIATED PROTEIN"/>
    <property type="match status" value="1"/>
</dbReference>
<sequence length="420" mass="47546">MASAGRKRNPSSVIDLLDSDDDDDDSVVEVVAVTKKPRRDSSSNNNDDNQNSKKKKPAKLKDYNDDNNKQDTSSSAVKPASKASSKFDGPTKLSFNVATYNVWFGPPSQPQRMRALAQELFARNTSQHPLWFIGFQEVTLALWATLKPLLEAQGYRVFVQDLGGMDDAYGVALAVLQKEDPFGGKLRIISGGWQPYQNSIMQRGFLHCRCQMPHSNQQILFTTTHLESFLVGGLNGRPFDGAAQRKEQIIQLERFCINHQNRFPDLSVAIITGDLNWDDERVQATKNPGNDPKLLSVLQKSDWKDSWFAVRDKRRRAVADKNGKVKKKDEPQCYTYDCKESAMMGGYLRRRFDRILLRTQQQKGDATVNVRERGIELIGKEPIEGLQWRKENQFNGNIKVVPVLPSDHFGYVATYEATID</sequence>
<name>A0A9N8DQL4_9STRA</name>
<protein>
    <submittedName>
        <fullName evidence="12">Endonuclease/Exonuclease/phosphatase family</fullName>
    </submittedName>
</protein>
<evidence type="ECO:0000256" key="10">
    <source>
        <dbReference type="ARBA" id="ARBA00023242"/>
    </source>
</evidence>
<comment type="caution">
    <text evidence="12">The sequence shown here is derived from an EMBL/GenBank/DDBJ whole genome shotgun (WGS) entry which is preliminary data.</text>
</comment>
<keyword evidence="12" id="KW-0255">Endonuclease</keyword>
<comment type="cofactor">
    <cofactor evidence="2">
        <name>Mg(2+)</name>
        <dbReference type="ChEBI" id="CHEBI:18420"/>
    </cofactor>
</comment>
<dbReference type="SUPFAM" id="SSF56219">
    <property type="entry name" value="DNase I-like"/>
    <property type="match status" value="1"/>
</dbReference>
<dbReference type="OrthoDB" id="9975959at2759"/>
<dbReference type="GO" id="GO:0004519">
    <property type="term" value="F:endonuclease activity"/>
    <property type="evidence" value="ECO:0007669"/>
    <property type="project" value="UniProtKB-KW"/>
</dbReference>
<evidence type="ECO:0000313" key="13">
    <source>
        <dbReference type="Proteomes" id="UP001153069"/>
    </source>
</evidence>
<keyword evidence="4" id="KW-0540">Nuclease</keyword>
<dbReference type="InterPro" id="IPR051547">
    <property type="entry name" value="TDP2-like"/>
</dbReference>
<evidence type="ECO:0000313" key="12">
    <source>
        <dbReference type="EMBL" id="CAB9507318.1"/>
    </source>
</evidence>
<evidence type="ECO:0000256" key="5">
    <source>
        <dbReference type="ARBA" id="ARBA00022723"/>
    </source>
</evidence>
<dbReference type="GO" id="GO:0046872">
    <property type="term" value="F:metal ion binding"/>
    <property type="evidence" value="ECO:0007669"/>
    <property type="project" value="UniProtKB-KW"/>
</dbReference>
<evidence type="ECO:0000256" key="4">
    <source>
        <dbReference type="ARBA" id="ARBA00022722"/>
    </source>
</evidence>
<keyword evidence="6" id="KW-0227">DNA damage</keyword>
<evidence type="ECO:0000256" key="2">
    <source>
        <dbReference type="ARBA" id="ARBA00001946"/>
    </source>
</evidence>
<keyword evidence="9" id="KW-0234">DNA repair</keyword>
<dbReference type="GO" id="GO:0070260">
    <property type="term" value="F:5'-tyrosyl-DNA phosphodiesterase activity"/>
    <property type="evidence" value="ECO:0007669"/>
    <property type="project" value="TreeGrafter"/>
</dbReference>
<comment type="subcellular location">
    <subcellularLocation>
        <location evidence="3">Nucleus</location>
    </subcellularLocation>
</comment>
<dbReference type="Gene3D" id="3.60.10.10">
    <property type="entry name" value="Endonuclease/exonuclease/phosphatase"/>
    <property type="match status" value="1"/>
</dbReference>
<reference evidence="12" key="1">
    <citation type="submission" date="2020-06" db="EMBL/GenBank/DDBJ databases">
        <authorList>
            <consortium name="Plant Systems Biology data submission"/>
        </authorList>
    </citation>
    <scope>NUCLEOTIDE SEQUENCE</scope>
    <source>
        <strain evidence="12">D6</strain>
    </source>
</reference>
<evidence type="ECO:0000256" key="6">
    <source>
        <dbReference type="ARBA" id="ARBA00022763"/>
    </source>
</evidence>
<feature type="compositionally biased region" description="Basic and acidic residues" evidence="11">
    <location>
        <begin position="59"/>
        <end position="69"/>
    </location>
</feature>
<dbReference type="GO" id="GO:0005634">
    <property type="term" value="C:nucleus"/>
    <property type="evidence" value="ECO:0007669"/>
    <property type="project" value="UniProtKB-SubCell"/>
</dbReference>
<evidence type="ECO:0000256" key="8">
    <source>
        <dbReference type="ARBA" id="ARBA00022842"/>
    </source>
</evidence>
<keyword evidence="5" id="KW-0479">Metal-binding</keyword>
<dbReference type="GO" id="GO:0006302">
    <property type="term" value="P:double-strand break repair"/>
    <property type="evidence" value="ECO:0007669"/>
    <property type="project" value="TreeGrafter"/>
</dbReference>
<evidence type="ECO:0000256" key="9">
    <source>
        <dbReference type="ARBA" id="ARBA00023204"/>
    </source>
</evidence>